<evidence type="ECO:0000313" key="1">
    <source>
        <dbReference type="EMBL" id="SNZ07325.1"/>
    </source>
</evidence>
<organism evidence="1 2">
    <name type="scientific">Cohaesibacter gelatinilyticus</name>
    <dbReference type="NCBI Taxonomy" id="372072"/>
    <lineage>
        <taxon>Bacteria</taxon>
        <taxon>Pseudomonadati</taxon>
        <taxon>Pseudomonadota</taxon>
        <taxon>Alphaproteobacteria</taxon>
        <taxon>Hyphomicrobiales</taxon>
        <taxon>Cohaesibacteraceae</taxon>
    </lineage>
</organism>
<dbReference type="AlphaFoldDB" id="A0A285NCY1"/>
<proteinExistence type="predicted"/>
<evidence type="ECO:0000313" key="2">
    <source>
        <dbReference type="Proteomes" id="UP000219439"/>
    </source>
</evidence>
<dbReference type="Proteomes" id="UP000219439">
    <property type="component" value="Unassembled WGS sequence"/>
</dbReference>
<keyword evidence="2" id="KW-1185">Reference proteome</keyword>
<accession>A0A285NCY1</accession>
<reference evidence="1 2" key="1">
    <citation type="submission" date="2017-09" db="EMBL/GenBank/DDBJ databases">
        <authorList>
            <person name="Ehlers B."/>
            <person name="Leendertz F.H."/>
        </authorList>
    </citation>
    <scope>NUCLEOTIDE SEQUENCE [LARGE SCALE GENOMIC DNA]</scope>
    <source>
        <strain evidence="1 2">DSM 18289</strain>
    </source>
</reference>
<protein>
    <submittedName>
        <fullName evidence="1">Uncharacterized protein</fullName>
    </submittedName>
</protein>
<sequence>MAARICKPVFLLFASKLGFFESFSHPGVVFPRSSCFLTTSDFFEPTYIDPQRLLFRGDFSSSAGATPSDMPI</sequence>
<gene>
    <name evidence="1" type="ORF">SAMN06265368_0843</name>
</gene>
<name>A0A285NCY1_9HYPH</name>
<dbReference type="EMBL" id="OBEL01000001">
    <property type="protein sequence ID" value="SNZ07325.1"/>
    <property type="molecule type" value="Genomic_DNA"/>
</dbReference>